<proteinExistence type="predicted"/>
<name>A0A183B062_9TREM</name>
<dbReference type="InterPro" id="IPR051297">
    <property type="entry name" value="PalB/RIM13"/>
</dbReference>
<keyword evidence="7" id="KW-1185">Reference proteome</keyword>
<dbReference type="SUPFAM" id="SSF54001">
    <property type="entry name" value="Cysteine proteinases"/>
    <property type="match status" value="1"/>
</dbReference>
<reference evidence="8" key="1">
    <citation type="submission" date="2016-06" db="UniProtKB">
        <authorList>
            <consortium name="WormBaseParasite"/>
        </authorList>
    </citation>
    <scope>IDENTIFICATION</scope>
</reference>
<dbReference type="WBParaSite" id="ECPE_0001263301-mRNA-1">
    <property type="protein sequence ID" value="ECPE_0001263301-mRNA-1"/>
    <property type="gene ID" value="ECPE_0001263301"/>
</dbReference>
<dbReference type="GO" id="GO:0004198">
    <property type="term" value="F:calcium-dependent cysteine-type endopeptidase activity"/>
    <property type="evidence" value="ECO:0007669"/>
    <property type="project" value="InterPro"/>
</dbReference>
<evidence type="ECO:0000256" key="2">
    <source>
        <dbReference type="ARBA" id="ARBA00022801"/>
    </source>
</evidence>
<evidence type="ECO:0000313" key="6">
    <source>
        <dbReference type="EMBL" id="VDP89869.1"/>
    </source>
</evidence>
<comment type="caution">
    <text evidence="4">Lacks conserved residue(s) required for the propagation of feature annotation.</text>
</comment>
<dbReference type="GO" id="GO:0006508">
    <property type="term" value="P:proteolysis"/>
    <property type="evidence" value="ECO:0007669"/>
    <property type="project" value="UniProtKB-KW"/>
</dbReference>
<dbReference type="AlphaFoldDB" id="A0A183B062"/>
<gene>
    <name evidence="6" type="ORF">ECPE_LOCUS12597</name>
</gene>
<keyword evidence="2" id="KW-0378">Hydrolase</keyword>
<dbReference type="InterPro" id="IPR001300">
    <property type="entry name" value="Peptidase_C2_calpain_cat"/>
</dbReference>
<dbReference type="EMBL" id="UZAN01053220">
    <property type="protein sequence ID" value="VDP89869.1"/>
    <property type="molecule type" value="Genomic_DNA"/>
</dbReference>
<keyword evidence="1" id="KW-0645">Protease</keyword>
<evidence type="ECO:0000256" key="4">
    <source>
        <dbReference type="PROSITE-ProRule" id="PRU00239"/>
    </source>
</evidence>
<reference evidence="6 7" key="2">
    <citation type="submission" date="2018-11" db="EMBL/GenBank/DDBJ databases">
        <authorList>
            <consortium name="Pathogen Informatics"/>
        </authorList>
    </citation>
    <scope>NUCLEOTIDE SEQUENCE [LARGE SCALE GENOMIC DNA]</scope>
    <source>
        <strain evidence="6 7">Egypt</strain>
    </source>
</reference>
<dbReference type="Pfam" id="PF00648">
    <property type="entry name" value="Peptidase_C2"/>
    <property type="match status" value="1"/>
</dbReference>
<keyword evidence="3" id="KW-0788">Thiol protease</keyword>
<protein>
    <submittedName>
        <fullName evidence="8">Calpain catalytic domain-containing protein</fullName>
    </submittedName>
</protein>
<organism evidence="8">
    <name type="scientific">Echinostoma caproni</name>
    <dbReference type="NCBI Taxonomy" id="27848"/>
    <lineage>
        <taxon>Eukaryota</taxon>
        <taxon>Metazoa</taxon>
        <taxon>Spiralia</taxon>
        <taxon>Lophotrochozoa</taxon>
        <taxon>Platyhelminthes</taxon>
        <taxon>Trematoda</taxon>
        <taxon>Digenea</taxon>
        <taxon>Plagiorchiida</taxon>
        <taxon>Echinostomata</taxon>
        <taxon>Echinostomatoidea</taxon>
        <taxon>Echinostomatidae</taxon>
        <taxon>Echinostoma</taxon>
    </lineage>
</organism>
<dbReference type="InterPro" id="IPR038765">
    <property type="entry name" value="Papain-like_cys_pep_sf"/>
</dbReference>
<dbReference type="PANTHER" id="PTHR46143">
    <property type="entry name" value="CALPAIN-7"/>
    <property type="match status" value="1"/>
</dbReference>
<dbReference type="Proteomes" id="UP000272942">
    <property type="component" value="Unassembled WGS sequence"/>
</dbReference>
<evidence type="ECO:0000256" key="3">
    <source>
        <dbReference type="ARBA" id="ARBA00022807"/>
    </source>
</evidence>
<feature type="domain" description="Calpain catalytic" evidence="5">
    <location>
        <begin position="15"/>
        <end position="133"/>
    </location>
</feature>
<accession>A0A183B062</accession>
<sequence>MPTVCSINIVPRGLFLSHPHVLAHRDKDGFLILSEKQKRQLDRWVRPSDYLENPEMIMAISCFSIRQTVVTDCSFVASMAIAAQYERRFKKRLITNIIYPQRNGGAVYNPCGMYMVRLNINGVSRKVSSTQLLCFASESG</sequence>
<dbReference type="OrthoDB" id="6278933at2759"/>
<evidence type="ECO:0000313" key="7">
    <source>
        <dbReference type="Proteomes" id="UP000272942"/>
    </source>
</evidence>
<evidence type="ECO:0000259" key="5">
    <source>
        <dbReference type="PROSITE" id="PS50203"/>
    </source>
</evidence>
<evidence type="ECO:0000313" key="8">
    <source>
        <dbReference type="WBParaSite" id="ECPE_0001263301-mRNA-1"/>
    </source>
</evidence>
<evidence type="ECO:0000256" key="1">
    <source>
        <dbReference type="ARBA" id="ARBA00022670"/>
    </source>
</evidence>
<dbReference type="PROSITE" id="PS50203">
    <property type="entry name" value="CALPAIN_CAT"/>
    <property type="match status" value="1"/>
</dbReference>
<dbReference type="PANTHER" id="PTHR46143:SF1">
    <property type="entry name" value="CALPAIN-7"/>
    <property type="match status" value="1"/>
</dbReference>